<dbReference type="Gene3D" id="1.10.8.60">
    <property type="match status" value="1"/>
</dbReference>
<feature type="compositionally biased region" description="Low complexity" evidence="2">
    <location>
        <begin position="73"/>
        <end position="87"/>
    </location>
</feature>
<evidence type="ECO:0000256" key="2">
    <source>
        <dbReference type="SAM" id="MobiDB-lite"/>
    </source>
</evidence>
<dbReference type="AlphaFoldDB" id="A0A8K0UFV7"/>
<name>A0A8K0UFV7_9AGAR</name>
<feature type="compositionally biased region" description="Polar residues" evidence="2">
    <location>
        <begin position="101"/>
        <end position="120"/>
    </location>
</feature>
<dbReference type="Pfam" id="PF00004">
    <property type="entry name" value="AAA"/>
    <property type="match status" value="1"/>
</dbReference>
<accession>A0A8K0UFV7</accession>
<feature type="region of interest" description="Disordered" evidence="2">
    <location>
        <begin position="561"/>
        <end position="583"/>
    </location>
</feature>
<feature type="region of interest" description="Disordered" evidence="2">
    <location>
        <begin position="94"/>
        <end position="131"/>
    </location>
</feature>
<dbReference type="GO" id="GO:0005524">
    <property type="term" value="F:ATP binding"/>
    <property type="evidence" value="ECO:0007669"/>
    <property type="project" value="InterPro"/>
</dbReference>
<evidence type="ECO:0000313" key="5">
    <source>
        <dbReference type="Proteomes" id="UP000813824"/>
    </source>
</evidence>
<comment type="caution">
    <text evidence="4">The sequence shown here is derived from an EMBL/GenBank/DDBJ whole genome shotgun (WGS) entry which is preliminary data.</text>
</comment>
<evidence type="ECO:0000256" key="1">
    <source>
        <dbReference type="ARBA" id="ARBA00022705"/>
    </source>
</evidence>
<dbReference type="CDD" id="cd00009">
    <property type="entry name" value="AAA"/>
    <property type="match status" value="1"/>
</dbReference>
<dbReference type="InterPro" id="IPR003959">
    <property type="entry name" value="ATPase_AAA_core"/>
</dbReference>
<dbReference type="InterPro" id="IPR003593">
    <property type="entry name" value="AAA+_ATPase"/>
</dbReference>
<dbReference type="PANTHER" id="PTHR10763">
    <property type="entry name" value="CELL DIVISION CONTROL PROTEIN 6-RELATED"/>
    <property type="match status" value="1"/>
</dbReference>
<sequence length="654" mass="69569">MQTRSQRSTVLGKRDSPSESSSSCDTSDEVQLVTPESSPHPKRMRTSSTICDGDWNKENIPPLRIEALNASPSSRATRSLRRTSTVSEVVTTPRATRSLRRYNSMSNVSGDPRTPTSAPPQISLATPPPTPSTLLPISARARALLRATCNNTGGLSGRTAEAATIQCFVRSFLTSSNADEAEHTVLYISGSPGTGKTALVTTVLNDLNPELTAAAVTFVSVNCMALGNVDALWDRLIEVLSDGCAITKTRKGKDSASRTLEKLLQAQRSRCIVLLDELDHLASSAQSLTQLFNLVHQHSSSIRLIGIANTHTLTSTSTSTLSVQSLRHVQTCHFAPYTPEQLLEILQKRLAPLSEQDSLDRSESKDKFLPPATLMLLSKKIAAQTGDVRALFEVLRGAIDLAMVSGTSSNPMAAPTPTISPQHILAALKAHTPSGVAFRSSVIAASSAVNSEIVTKVTNLGLQSRLVLLALTLASRRVNLGLPVSSSPSRTPSTPSKSLKRTTSAPSKSEADALDVNQLYVYYSNILSRSENDIFTPASRSEFGDLVGVLETVGIVSLSSTLGGPSTPSKSGRKPIQRTSSFSAAGNKTVRLAEGIRLEEVSRGLGVDSKPAGGDVRAEEAWAIAESERVRMSKEAKAGGATAQFTAFEGAIEN</sequence>
<dbReference type="Gene3D" id="3.40.50.300">
    <property type="entry name" value="P-loop containing nucleotide triphosphate hydrolases"/>
    <property type="match status" value="1"/>
</dbReference>
<feature type="domain" description="AAA+ ATPase" evidence="3">
    <location>
        <begin position="182"/>
        <end position="327"/>
    </location>
</feature>
<dbReference type="GO" id="GO:0006270">
    <property type="term" value="P:DNA replication initiation"/>
    <property type="evidence" value="ECO:0007669"/>
    <property type="project" value="TreeGrafter"/>
</dbReference>
<feature type="compositionally biased region" description="Low complexity" evidence="2">
    <location>
        <begin position="483"/>
        <end position="497"/>
    </location>
</feature>
<proteinExistence type="predicted"/>
<feature type="region of interest" description="Disordered" evidence="2">
    <location>
        <begin position="1"/>
        <end position="55"/>
    </location>
</feature>
<dbReference type="OrthoDB" id="1926878at2759"/>
<dbReference type="Proteomes" id="UP000813824">
    <property type="component" value="Unassembled WGS sequence"/>
</dbReference>
<dbReference type="GO" id="GO:0016887">
    <property type="term" value="F:ATP hydrolysis activity"/>
    <property type="evidence" value="ECO:0007669"/>
    <property type="project" value="InterPro"/>
</dbReference>
<dbReference type="PANTHER" id="PTHR10763:SF26">
    <property type="entry name" value="CELL DIVISION CONTROL PROTEIN 6 HOMOLOG"/>
    <property type="match status" value="1"/>
</dbReference>
<dbReference type="EMBL" id="JAEVFJ010000047">
    <property type="protein sequence ID" value="KAH8083804.1"/>
    <property type="molecule type" value="Genomic_DNA"/>
</dbReference>
<dbReference type="GO" id="GO:0033314">
    <property type="term" value="P:mitotic DNA replication checkpoint signaling"/>
    <property type="evidence" value="ECO:0007669"/>
    <property type="project" value="TreeGrafter"/>
</dbReference>
<feature type="compositionally biased region" description="Polar residues" evidence="2">
    <location>
        <begin position="561"/>
        <end position="570"/>
    </location>
</feature>
<evidence type="ECO:0000313" key="4">
    <source>
        <dbReference type="EMBL" id="KAH8083804.1"/>
    </source>
</evidence>
<dbReference type="SMART" id="SM00382">
    <property type="entry name" value="AAA"/>
    <property type="match status" value="1"/>
</dbReference>
<dbReference type="Pfam" id="PF22606">
    <property type="entry name" value="Cdc6-ORC-like_ATPase_lid"/>
    <property type="match status" value="1"/>
</dbReference>
<dbReference type="InterPro" id="IPR054425">
    <property type="entry name" value="Cdc6_ORC1-like_ATPase_lid"/>
</dbReference>
<dbReference type="GO" id="GO:0003688">
    <property type="term" value="F:DNA replication origin binding"/>
    <property type="evidence" value="ECO:0007669"/>
    <property type="project" value="TreeGrafter"/>
</dbReference>
<reference evidence="4" key="1">
    <citation type="journal article" date="2021" name="New Phytol.">
        <title>Evolutionary innovations through gain and loss of genes in the ectomycorrhizal Boletales.</title>
        <authorList>
            <person name="Wu G."/>
            <person name="Miyauchi S."/>
            <person name="Morin E."/>
            <person name="Kuo A."/>
            <person name="Drula E."/>
            <person name="Varga T."/>
            <person name="Kohler A."/>
            <person name="Feng B."/>
            <person name="Cao Y."/>
            <person name="Lipzen A."/>
            <person name="Daum C."/>
            <person name="Hundley H."/>
            <person name="Pangilinan J."/>
            <person name="Johnson J."/>
            <person name="Barry K."/>
            <person name="LaButti K."/>
            <person name="Ng V."/>
            <person name="Ahrendt S."/>
            <person name="Min B."/>
            <person name="Choi I.G."/>
            <person name="Park H."/>
            <person name="Plett J.M."/>
            <person name="Magnuson J."/>
            <person name="Spatafora J.W."/>
            <person name="Nagy L.G."/>
            <person name="Henrissat B."/>
            <person name="Grigoriev I.V."/>
            <person name="Yang Z.L."/>
            <person name="Xu J."/>
            <person name="Martin F.M."/>
        </authorList>
    </citation>
    <scope>NUCLEOTIDE SEQUENCE</scope>
    <source>
        <strain evidence="4">KKN 215</strain>
    </source>
</reference>
<protein>
    <submittedName>
        <fullName evidence="4">P-loop containing nucleoside triphosphate hydrolase protein</fullName>
    </submittedName>
</protein>
<dbReference type="SUPFAM" id="SSF52540">
    <property type="entry name" value="P-loop containing nucleoside triphosphate hydrolases"/>
    <property type="match status" value="1"/>
</dbReference>
<evidence type="ECO:0000259" key="3">
    <source>
        <dbReference type="SMART" id="SM00382"/>
    </source>
</evidence>
<feature type="region of interest" description="Disordered" evidence="2">
    <location>
        <begin position="482"/>
        <end position="510"/>
    </location>
</feature>
<keyword evidence="5" id="KW-1185">Reference proteome</keyword>
<dbReference type="InterPro" id="IPR050311">
    <property type="entry name" value="ORC1/CDC6"/>
</dbReference>
<keyword evidence="4" id="KW-0378">Hydrolase</keyword>
<keyword evidence="1" id="KW-0235">DNA replication</keyword>
<gene>
    <name evidence="4" type="ORF">BXZ70DRAFT_1012116</name>
</gene>
<organism evidence="4 5">
    <name type="scientific">Cristinia sonorae</name>
    <dbReference type="NCBI Taxonomy" id="1940300"/>
    <lineage>
        <taxon>Eukaryota</taxon>
        <taxon>Fungi</taxon>
        <taxon>Dikarya</taxon>
        <taxon>Basidiomycota</taxon>
        <taxon>Agaricomycotina</taxon>
        <taxon>Agaricomycetes</taxon>
        <taxon>Agaricomycetidae</taxon>
        <taxon>Agaricales</taxon>
        <taxon>Pleurotineae</taxon>
        <taxon>Stephanosporaceae</taxon>
        <taxon>Cristinia</taxon>
    </lineage>
</organism>
<dbReference type="InterPro" id="IPR027417">
    <property type="entry name" value="P-loop_NTPase"/>
</dbReference>
<feature type="region of interest" description="Disordered" evidence="2">
    <location>
        <begin position="68"/>
        <end position="87"/>
    </location>
</feature>
<dbReference type="GO" id="GO:0005634">
    <property type="term" value="C:nucleus"/>
    <property type="evidence" value="ECO:0007669"/>
    <property type="project" value="TreeGrafter"/>
</dbReference>